<dbReference type="RefSeq" id="WP_369715111.1">
    <property type="nucleotide sequence ID" value="NZ_CP165647.1"/>
</dbReference>
<dbReference type="PANTHER" id="PTHR43355">
    <property type="entry name" value="FLAVIN REDUCTASE (NADPH)"/>
    <property type="match status" value="1"/>
</dbReference>
<protein>
    <submittedName>
        <fullName evidence="2">NAD(P)H-binding protein</fullName>
    </submittedName>
</protein>
<dbReference type="KEGG" id="lala:AB8B28_07840"/>
<sequence>MSKKILIVGATGSIGNKLRKTLFEKTDYELTLFSTGAGSLTIDKNRERAIVGNVFNKAQLKEAMEKQDIVFAALSGNLEKMAESIVETMKNTGVKRIIFISSMGIYNELPNSKGVIGDLPKNSILIPYRKAADIIENSGLEYTVIRPGWFDEGNDDYEITKKGEQFKGHDISRQAIANFVVKLIENSDYGINESFGISRPE</sequence>
<feature type="domain" description="NAD(P)-binding" evidence="1">
    <location>
        <begin position="9"/>
        <end position="186"/>
    </location>
</feature>
<dbReference type="AlphaFoldDB" id="A0AB39V278"/>
<proteinExistence type="predicted"/>
<dbReference type="GO" id="GO:0042602">
    <property type="term" value="F:riboflavin reductase (NADPH) activity"/>
    <property type="evidence" value="ECO:0007669"/>
    <property type="project" value="TreeGrafter"/>
</dbReference>
<reference evidence="2" key="1">
    <citation type="submission" date="2024-07" db="EMBL/GenBank/DDBJ databases">
        <authorList>
            <person name="Li X.-J."/>
            <person name="Wang X."/>
        </authorList>
    </citation>
    <scope>NUCLEOTIDE SEQUENCE</scope>
    <source>
        <strain evidence="2">HSP-536</strain>
    </source>
</reference>
<dbReference type="InterPro" id="IPR036291">
    <property type="entry name" value="NAD(P)-bd_dom_sf"/>
</dbReference>
<gene>
    <name evidence="2" type="ORF">AB8B28_07840</name>
</gene>
<dbReference type="EMBL" id="CP165647">
    <property type="protein sequence ID" value="XDU61561.1"/>
    <property type="molecule type" value="Genomic_DNA"/>
</dbReference>
<evidence type="ECO:0000313" key="2">
    <source>
        <dbReference type="EMBL" id="XDU61561.1"/>
    </source>
</evidence>
<evidence type="ECO:0000259" key="1">
    <source>
        <dbReference type="Pfam" id="PF13460"/>
    </source>
</evidence>
<dbReference type="InterPro" id="IPR051606">
    <property type="entry name" value="Polyketide_Oxido-like"/>
</dbReference>
<dbReference type="Gene3D" id="3.40.50.720">
    <property type="entry name" value="NAD(P)-binding Rossmann-like Domain"/>
    <property type="match status" value="1"/>
</dbReference>
<dbReference type="InterPro" id="IPR016040">
    <property type="entry name" value="NAD(P)-bd_dom"/>
</dbReference>
<dbReference type="PANTHER" id="PTHR43355:SF2">
    <property type="entry name" value="FLAVIN REDUCTASE (NADPH)"/>
    <property type="match status" value="1"/>
</dbReference>
<dbReference type="SUPFAM" id="SSF51735">
    <property type="entry name" value="NAD(P)-binding Rossmann-fold domains"/>
    <property type="match status" value="1"/>
</dbReference>
<name>A0AB39V278_9FUSO</name>
<dbReference type="GO" id="GO:0004074">
    <property type="term" value="F:biliverdin reductase [NAD(P)H] activity"/>
    <property type="evidence" value="ECO:0007669"/>
    <property type="project" value="TreeGrafter"/>
</dbReference>
<organism evidence="2">
    <name type="scientific">Leptotrichia alba</name>
    <dbReference type="NCBI Taxonomy" id="3239304"/>
    <lineage>
        <taxon>Bacteria</taxon>
        <taxon>Fusobacteriati</taxon>
        <taxon>Fusobacteriota</taxon>
        <taxon>Fusobacteriia</taxon>
        <taxon>Fusobacteriales</taxon>
        <taxon>Leptotrichiaceae</taxon>
        <taxon>Leptotrichia</taxon>
    </lineage>
</organism>
<accession>A0AB39V278</accession>
<dbReference type="Pfam" id="PF13460">
    <property type="entry name" value="NAD_binding_10"/>
    <property type="match status" value="1"/>
</dbReference>